<reference evidence="1 2" key="1">
    <citation type="submission" date="2014-04" db="EMBL/GenBank/DDBJ databases">
        <authorList>
            <consortium name="DOE Joint Genome Institute"/>
            <person name="Kuo A."/>
            <person name="Kohler A."/>
            <person name="Nagy L.G."/>
            <person name="Floudas D."/>
            <person name="Copeland A."/>
            <person name="Barry K.W."/>
            <person name="Cichocki N."/>
            <person name="Veneault-Fourrey C."/>
            <person name="LaButti K."/>
            <person name="Lindquist E.A."/>
            <person name="Lipzen A."/>
            <person name="Lundell T."/>
            <person name="Morin E."/>
            <person name="Murat C."/>
            <person name="Sun H."/>
            <person name="Tunlid A."/>
            <person name="Henrissat B."/>
            <person name="Grigoriev I.V."/>
            <person name="Hibbett D.S."/>
            <person name="Martin F."/>
            <person name="Nordberg H.P."/>
            <person name="Cantor M.N."/>
            <person name="Hua S.X."/>
        </authorList>
    </citation>
    <scope>NUCLEOTIDE SEQUENCE [LARGE SCALE GENOMIC DNA]</scope>
    <source>
        <strain evidence="1 2">Foug A</strain>
    </source>
</reference>
<accession>A0A0C3AJC0</accession>
<dbReference type="HOGENOM" id="CLU_1611760_0_0_1"/>
<proteinExistence type="predicted"/>
<dbReference type="InParanoid" id="A0A0C3AJC0"/>
<keyword evidence="2" id="KW-1185">Reference proteome</keyword>
<dbReference type="EMBL" id="KN822025">
    <property type="protein sequence ID" value="KIM65002.1"/>
    <property type="molecule type" value="Genomic_DNA"/>
</dbReference>
<name>A0A0C3AJC0_9AGAM</name>
<evidence type="ECO:0000313" key="2">
    <source>
        <dbReference type="Proteomes" id="UP000053989"/>
    </source>
</evidence>
<organism evidence="1 2">
    <name type="scientific">Scleroderma citrinum Foug A</name>
    <dbReference type="NCBI Taxonomy" id="1036808"/>
    <lineage>
        <taxon>Eukaryota</taxon>
        <taxon>Fungi</taxon>
        <taxon>Dikarya</taxon>
        <taxon>Basidiomycota</taxon>
        <taxon>Agaricomycotina</taxon>
        <taxon>Agaricomycetes</taxon>
        <taxon>Agaricomycetidae</taxon>
        <taxon>Boletales</taxon>
        <taxon>Sclerodermatineae</taxon>
        <taxon>Sclerodermataceae</taxon>
        <taxon>Scleroderma</taxon>
    </lineage>
</organism>
<reference evidence="2" key="2">
    <citation type="submission" date="2015-01" db="EMBL/GenBank/DDBJ databases">
        <title>Evolutionary Origins and Diversification of the Mycorrhizal Mutualists.</title>
        <authorList>
            <consortium name="DOE Joint Genome Institute"/>
            <consortium name="Mycorrhizal Genomics Consortium"/>
            <person name="Kohler A."/>
            <person name="Kuo A."/>
            <person name="Nagy L.G."/>
            <person name="Floudas D."/>
            <person name="Copeland A."/>
            <person name="Barry K.W."/>
            <person name="Cichocki N."/>
            <person name="Veneault-Fourrey C."/>
            <person name="LaButti K."/>
            <person name="Lindquist E.A."/>
            <person name="Lipzen A."/>
            <person name="Lundell T."/>
            <person name="Morin E."/>
            <person name="Murat C."/>
            <person name="Riley R."/>
            <person name="Ohm R."/>
            <person name="Sun H."/>
            <person name="Tunlid A."/>
            <person name="Henrissat B."/>
            <person name="Grigoriev I.V."/>
            <person name="Hibbett D.S."/>
            <person name="Martin F."/>
        </authorList>
    </citation>
    <scope>NUCLEOTIDE SEQUENCE [LARGE SCALE GENOMIC DNA]</scope>
    <source>
        <strain evidence="2">Foug A</strain>
    </source>
</reference>
<evidence type="ECO:0000313" key="1">
    <source>
        <dbReference type="EMBL" id="KIM65002.1"/>
    </source>
</evidence>
<sequence>MLTSVVWGPFLHDVRGRIATLVVDVPLMTGHLRSASTLPACCCEQLDAVGCSFFFQTSHHYLLIGCRRKFGDMTEKNTQLLRYSSFIHTALNWCILCLDCECSSNNEVLIVVSMPRCPSSQCFVVLRILLLHSSTLGAIPSWLCGACNSPTTMRTPRCCDTGCNY</sequence>
<dbReference type="AlphaFoldDB" id="A0A0C3AJC0"/>
<dbReference type="Proteomes" id="UP000053989">
    <property type="component" value="Unassembled WGS sequence"/>
</dbReference>
<protein>
    <submittedName>
        <fullName evidence="1">Uncharacterized protein</fullName>
    </submittedName>
</protein>
<gene>
    <name evidence="1" type="ORF">SCLCIDRAFT_583683</name>
</gene>